<keyword evidence="9" id="KW-1185">Reference proteome</keyword>
<evidence type="ECO:0000259" key="7">
    <source>
        <dbReference type="Pfam" id="PF05199"/>
    </source>
</evidence>
<dbReference type="InterPro" id="IPR036188">
    <property type="entry name" value="FAD/NAD-bd_sf"/>
</dbReference>
<evidence type="ECO:0000256" key="1">
    <source>
        <dbReference type="ARBA" id="ARBA00001974"/>
    </source>
</evidence>
<dbReference type="Gene3D" id="3.50.50.60">
    <property type="entry name" value="FAD/NAD(P)-binding domain"/>
    <property type="match status" value="2"/>
</dbReference>
<evidence type="ECO:0000259" key="6">
    <source>
        <dbReference type="Pfam" id="PF01266"/>
    </source>
</evidence>
<keyword evidence="3" id="KW-0285">Flavoprotein</keyword>
<dbReference type="AlphaFoldDB" id="A0A975IUV7"/>
<reference evidence="8" key="1">
    <citation type="submission" date="2021-04" db="EMBL/GenBank/DDBJ databases">
        <title>The complete genome sequence of Caulobacter sp. S6.</title>
        <authorList>
            <person name="Tang Y."/>
            <person name="Ouyang W."/>
            <person name="Liu Q."/>
            <person name="Huang B."/>
            <person name="Guo Z."/>
            <person name="Lei P."/>
        </authorList>
    </citation>
    <scope>NUCLEOTIDE SEQUENCE</scope>
    <source>
        <strain evidence="8">S6</strain>
    </source>
</reference>
<name>A0A975IUV7_9CAUL</name>
<dbReference type="Pfam" id="PF01266">
    <property type="entry name" value="DAO"/>
    <property type="match status" value="1"/>
</dbReference>
<feature type="domain" description="FAD dependent oxidoreductase" evidence="6">
    <location>
        <begin position="18"/>
        <end position="232"/>
    </location>
</feature>
<sequence length="559" mass="60584">MILDARQDGAPRSLKTGIAIIGSGAAGLTLALELDRLGLDCVVLEAGGDGFDKSAQEFYRAASISPEDHGPVHMYRRREFGGTTSIWGGRCIPFDPIDFEDRPWIPRGRWPVSYDEVAAHYLRALEICKAGPNLFRAEEGLPGSQAPMVEGLASEDVILDRIERFSEPTHFGRAYREQITASKAVTVLVNAVVVEITASEGGRAATGVLAKTTAGAEIRIEAPTVVVAAGALETARLLLASRSAKACGLGNEKDLVGRFYQSHLEGEVGEIQFKAAAERVRLDYERSPEGIYCRRYIWLSPEAQRREKLGGLLIRPTHVSIADPGHGNPVLSAMYIVKDLLVPEYGRKMTSTEREAAGRLASSRSALFARHLTNVVLGSPRLMAFGLNWVRKRNLAKRKLPSVVLRDARGHYVLDVNAEQTPNFDSRVHLSDQLDPLGVPRLHVDWRTTAQDRDMVARALPLIQKGFATGKAAEVQFGRAPADYAARLTRIGGHHIGTARMAASADDGVVDANGQAFDCKGLYVAGASSFATSGFANPTLVIVALALRLAQHLKDARQG</sequence>
<dbReference type="EMBL" id="CP073078">
    <property type="protein sequence ID" value="QUD87914.1"/>
    <property type="molecule type" value="Genomic_DNA"/>
</dbReference>
<dbReference type="Proteomes" id="UP000676409">
    <property type="component" value="Chromosome"/>
</dbReference>
<keyword evidence="4" id="KW-0274">FAD</keyword>
<dbReference type="PANTHER" id="PTHR42784:SF1">
    <property type="entry name" value="PYRANOSE 2-OXIDASE"/>
    <property type="match status" value="1"/>
</dbReference>
<protein>
    <submittedName>
        <fullName evidence="8">GMC family oxidoreductase</fullName>
    </submittedName>
</protein>
<evidence type="ECO:0000313" key="8">
    <source>
        <dbReference type="EMBL" id="QUD87914.1"/>
    </source>
</evidence>
<evidence type="ECO:0000256" key="3">
    <source>
        <dbReference type="ARBA" id="ARBA00022630"/>
    </source>
</evidence>
<dbReference type="InterPro" id="IPR051473">
    <property type="entry name" value="P2Ox-like"/>
</dbReference>
<evidence type="ECO:0000256" key="4">
    <source>
        <dbReference type="ARBA" id="ARBA00022827"/>
    </source>
</evidence>
<dbReference type="InterPro" id="IPR007867">
    <property type="entry name" value="GMC_OxRtase_C"/>
</dbReference>
<dbReference type="SUPFAM" id="SSF51905">
    <property type="entry name" value="FAD/NAD(P)-binding domain"/>
    <property type="match status" value="1"/>
</dbReference>
<dbReference type="InterPro" id="IPR006076">
    <property type="entry name" value="FAD-dep_OxRdtase"/>
</dbReference>
<feature type="domain" description="Glucose-methanol-choline oxidoreductase C-terminal" evidence="7">
    <location>
        <begin position="423"/>
        <end position="546"/>
    </location>
</feature>
<dbReference type="PANTHER" id="PTHR42784">
    <property type="entry name" value="PYRANOSE 2-OXIDASE"/>
    <property type="match status" value="1"/>
</dbReference>
<evidence type="ECO:0000313" key="9">
    <source>
        <dbReference type="Proteomes" id="UP000676409"/>
    </source>
</evidence>
<dbReference type="KEGG" id="caul:KCG34_23205"/>
<keyword evidence="5" id="KW-0560">Oxidoreductase</keyword>
<organism evidence="8 9">
    <name type="scientific">Phenylobacterium montanum</name>
    <dbReference type="NCBI Taxonomy" id="2823693"/>
    <lineage>
        <taxon>Bacteria</taxon>
        <taxon>Pseudomonadati</taxon>
        <taxon>Pseudomonadota</taxon>
        <taxon>Alphaproteobacteria</taxon>
        <taxon>Caulobacterales</taxon>
        <taxon>Caulobacteraceae</taxon>
        <taxon>Phenylobacterium</taxon>
    </lineage>
</organism>
<dbReference type="Pfam" id="PF05199">
    <property type="entry name" value="GMC_oxred_C"/>
    <property type="match status" value="1"/>
</dbReference>
<evidence type="ECO:0000256" key="2">
    <source>
        <dbReference type="ARBA" id="ARBA00010790"/>
    </source>
</evidence>
<proteinExistence type="inferred from homology"/>
<evidence type="ECO:0000256" key="5">
    <source>
        <dbReference type="ARBA" id="ARBA00023002"/>
    </source>
</evidence>
<dbReference type="GO" id="GO:0016614">
    <property type="term" value="F:oxidoreductase activity, acting on CH-OH group of donors"/>
    <property type="evidence" value="ECO:0007669"/>
    <property type="project" value="InterPro"/>
</dbReference>
<dbReference type="RefSeq" id="WP_211937965.1">
    <property type="nucleotide sequence ID" value="NZ_CP073078.1"/>
</dbReference>
<comment type="similarity">
    <text evidence="2">Belongs to the GMC oxidoreductase family.</text>
</comment>
<gene>
    <name evidence="8" type="ORF">KCG34_23205</name>
</gene>
<comment type="cofactor">
    <cofactor evidence="1">
        <name>FAD</name>
        <dbReference type="ChEBI" id="CHEBI:57692"/>
    </cofactor>
</comment>
<accession>A0A975IUV7</accession>